<evidence type="ECO:0000256" key="2">
    <source>
        <dbReference type="ARBA" id="ARBA00022801"/>
    </source>
</evidence>
<dbReference type="GO" id="GO:0005524">
    <property type="term" value="F:ATP binding"/>
    <property type="evidence" value="ECO:0007669"/>
    <property type="project" value="UniProtKB-KW"/>
</dbReference>
<dbReference type="InterPro" id="IPR027417">
    <property type="entry name" value="P-loop_NTPase"/>
</dbReference>
<proteinExistence type="inferred from homology"/>
<keyword evidence="4 6" id="KW-0067">ATP-binding</keyword>
<dbReference type="STRING" id="133383.A0A1R0GNY1"/>
<evidence type="ECO:0000256" key="1">
    <source>
        <dbReference type="ARBA" id="ARBA00022741"/>
    </source>
</evidence>
<evidence type="ECO:0000256" key="3">
    <source>
        <dbReference type="ARBA" id="ARBA00022806"/>
    </source>
</evidence>
<dbReference type="GO" id="GO:0016787">
    <property type="term" value="F:hydrolase activity"/>
    <property type="evidence" value="ECO:0007669"/>
    <property type="project" value="UniProtKB-KW"/>
</dbReference>
<dbReference type="InterPro" id="IPR014014">
    <property type="entry name" value="RNA_helicase_DEAD_Q_motif"/>
</dbReference>
<evidence type="ECO:0000259" key="7">
    <source>
        <dbReference type="PROSITE" id="PS51195"/>
    </source>
</evidence>
<dbReference type="AlphaFoldDB" id="A0A1R0GNY1"/>
<feature type="short sequence motif" description="Q motif" evidence="5">
    <location>
        <begin position="208"/>
        <end position="236"/>
    </location>
</feature>
<dbReference type="PROSITE" id="PS51195">
    <property type="entry name" value="Q_MOTIF"/>
    <property type="match status" value="1"/>
</dbReference>
<reference evidence="8 9" key="1">
    <citation type="journal article" date="2016" name="Mol. Biol. Evol.">
        <title>Genome-Wide Survey of Gut Fungi (Harpellales) Reveals the First Horizontally Transferred Ubiquitin Gene from a Mosquito Host.</title>
        <authorList>
            <person name="Wang Y."/>
            <person name="White M.M."/>
            <person name="Kvist S."/>
            <person name="Moncalvo J.M."/>
        </authorList>
    </citation>
    <scope>NUCLEOTIDE SEQUENCE [LARGE SCALE GENOMIC DNA]</scope>
    <source>
        <strain evidence="8 9">ALG-7-W6</strain>
    </source>
</reference>
<dbReference type="PROSITE" id="PS00039">
    <property type="entry name" value="DEAD_ATP_HELICASE"/>
    <property type="match status" value="1"/>
</dbReference>
<dbReference type="InterPro" id="IPR014001">
    <property type="entry name" value="Helicase_ATP-bd"/>
</dbReference>
<sequence length="339" mass="37689">MRKTGSINKDNKRPFNVGLGLGLGLGLKKENKKIKTNNNIFSSLVHQDIEPKSVVIEKKNQNEFHIHQDTKHEDPDIEDDPFESFMSEISEKAEHDSKNMGKNPITISDIYAERDEMEDYMESLKSKISEEILTPSENPAVYSNSDEEVYQSAMLADQHHSAISYPEIKKSFYDEHVDIKNMDSHAVDSVRKAHAITVSGGVEIKPCVSFAHFGLPEKLINLISKKNFSKPTPIQTQAIPIVLSGRDIIGIAKTGSGKTGAYLWPLIVHILGQSEAKSYLGPFGIILAPTRELGRLIDIINAGGISLSSATYLVLDEADKMLNMGFGMQLHKYLFASFN</sequence>
<organism evidence="8 9">
    <name type="scientific">Smittium mucronatum</name>
    <dbReference type="NCBI Taxonomy" id="133383"/>
    <lineage>
        <taxon>Eukaryota</taxon>
        <taxon>Fungi</taxon>
        <taxon>Fungi incertae sedis</taxon>
        <taxon>Zoopagomycota</taxon>
        <taxon>Kickxellomycotina</taxon>
        <taxon>Harpellomycetes</taxon>
        <taxon>Harpellales</taxon>
        <taxon>Legeriomycetaceae</taxon>
        <taxon>Smittium</taxon>
    </lineage>
</organism>
<protein>
    <submittedName>
        <fullName evidence="8">DEAD-box ATP-dependent RNA helicase 24</fullName>
    </submittedName>
</protein>
<dbReference type="Pfam" id="PF00270">
    <property type="entry name" value="DEAD"/>
    <property type="match status" value="1"/>
</dbReference>
<evidence type="ECO:0000256" key="5">
    <source>
        <dbReference type="PROSITE-ProRule" id="PRU00552"/>
    </source>
</evidence>
<accession>A0A1R0GNY1</accession>
<evidence type="ECO:0000256" key="6">
    <source>
        <dbReference type="RuleBase" id="RU000492"/>
    </source>
</evidence>
<gene>
    <name evidence="8" type="ORF">AYI68_g7351</name>
</gene>
<dbReference type="SUPFAM" id="SSF52540">
    <property type="entry name" value="P-loop containing nucleoside triphosphate hydrolases"/>
    <property type="match status" value="1"/>
</dbReference>
<evidence type="ECO:0000313" key="9">
    <source>
        <dbReference type="Proteomes" id="UP000187455"/>
    </source>
</evidence>
<comment type="caution">
    <text evidence="8">The sequence shown here is derived from an EMBL/GenBank/DDBJ whole genome shotgun (WGS) entry which is preliminary data.</text>
</comment>
<dbReference type="Gene3D" id="3.40.50.300">
    <property type="entry name" value="P-loop containing nucleotide triphosphate hydrolases"/>
    <property type="match status" value="2"/>
</dbReference>
<dbReference type="EMBL" id="LSSL01005990">
    <property type="protein sequence ID" value="OLY78597.1"/>
    <property type="molecule type" value="Genomic_DNA"/>
</dbReference>
<dbReference type="SMART" id="SM00487">
    <property type="entry name" value="DEXDc"/>
    <property type="match status" value="1"/>
</dbReference>
<dbReference type="Proteomes" id="UP000187455">
    <property type="component" value="Unassembled WGS sequence"/>
</dbReference>
<dbReference type="InterPro" id="IPR000629">
    <property type="entry name" value="RNA-helicase_DEAD-box_CS"/>
</dbReference>
<dbReference type="GO" id="GO:0003676">
    <property type="term" value="F:nucleic acid binding"/>
    <property type="evidence" value="ECO:0007669"/>
    <property type="project" value="InterPro"/>
</dbReference>
<name>A0A1R0GNY1_9FUNG</name>
<dbReference type="GO" id="GO:0003724">
    <property type="term" value="F:RNA helicase activity"/>
    <property type="evidence" value="ECO:0007669"/>
    <property type="project" value="InterPro"/>
</dbReference>
<dbReference type="PANTHER" id="PTHR47958">
    <property type="entry name" value="ATP-DEPENDENT RNA HELICASE DBP3"/>
    <property type="match status" value="1"/>
</dbReference>
<evidence type="ECO:0000313" key="8">
    <source>
        <dbReference type="EMBL" id="OLY78597.1"/>
    </source>
</evidence>
<keyword evidence="2 6" id="KW-0378">Hydrolase</keyword>
<keyword evidence="3 6" id="KW-0347">Helicase</keyword>
<comment type="similarity">
    <text evidence="6">Belongs to the DEAD box helicase family.</text>
</comment>
<dbReference type="InterPro" id="IPR011545">
    <property type="entry name" value="DEAD/DEAH_box_helicase_dom"/>
</dbReference>
<keyword evidence="1 6" id="KW-0547">Nucleotide-binding</keyword>
<evidence type="ECO:0000256" key="4">
    <source>
        <dbReference type="ARBA" id="ARBA00022840"/>
    </source>
</evidence>
<keyword evidence="9" id="KW-1185">Reference proteome</keyword>
<dbReference type="OrthoDB" id="196131at2759"/>
<feature type="domain" description="DEAD-box RNA helicase Q" evidence="7">
    <location>
        <begin position="208"/>
        <end position="236"/>
    </location>
</feature>